<organism evidence="1 2">
    <name type="scientific">Mangrovactinospora gilvigrisea</name>
    <dbReference type="NCBI Taxonomy" id="1428644"/>
    <lineage>
        <taxon>Bacteria</taxon>
        <taxon>Bacillati</taxon>
        <taxon>Actinomycetota</taxon>
        <taxon>Actinomycetes</taxon>
        <taxon>Kitasatosporales</taxon>
        <taxon>Streptomycetaceae</taxon>
        <taxon>Mangrovactinospora</taxon>
    </lineage>
</organism>
<protein>
    <submittedName>
        <fullName evidence="1">Uncharacterized protein</fullName>
    </submittedName>
</protein>
<proteinExistence type="predicted"/>
<comment type="caution">
    <text evidence="1">The sequence shown here is derived from an EMBL/GenBank/DDBJ whole genome shotgun (WGS) entry which is preliminary data.</text>
</comment>
<gene>
    <name evidence="1" type="ORF">BIV57_08660</name>
</gene>
<keyword evidence="2" id="KW-1185">Reference proteome</keyword>
<dbReference type="AlphaFoldDB" id="A0A1J7BH77"/>
<accession>A0A1J7BH77</accession>
<name>A0A1J7BH77_9ACTN</name>
<evidence type="ECO:0000313" key="2">
    <source>
        <dbReference type="Proteomes" id="UP000243342"/>
    </source>
</evidence>
<sequence length="197" mass="21006">MRPADPAAFGGAPDVLGAWVTPYGHTISAHYYAAVPDLPASPDDIHLLRPAMAQRYASSGCLIEADQAVVDGVRAVRMVAKQPLPGGPGHGLLFGGVLVLPRDRCSAVLKIEAPEQGVTGMREATVAARSGNPMGLFQDHPYQPGLRGALPFNEADSYEYDEEFPDHPLTVVRRVLAHLITTSAVDPQFRDLPAFGS</sequence>
<dbReference type="EMBL" id="MLCF01000041">
    <property type="protein sequence ID" value="OIV37933.1"/>
    <property type="molecule type" value="Genomic_DNA"/>
</dbReference>
<reference evidence="1 2" key="1">
    <citation type="submission" date="2016-10" db="EMBL/GenBank/DDBJ databases">
        <title>Genome sequence of Streptomyces gilvigriseus MUSC 26.</title>
        <authorList>
            <person name="Lee L.-H."/>
            <person name="Ser H.-L."/>
        </authorList>
    </citation>
    <scope>NUCLEOTIDE SEQUENCE [LARGE SCALE GENOMIC DNA]</scope>
    <source>
        <strain evidence="1 2">MUSC 26</strain>
    </source>
</reference>
<dbReference type="STRING" id="1428644.BIV57_08660"/>
<evidence type="ECO:0000313" key="1">
    <source>
        <dbReference type="EMBL" id="OIV37933.1"/>
    </source>
</evidence>
<dbReference type="Proteomes" id="UP000243342">
    <property type="component" value="Unassembled WGS sequence"/>
</dbReference>